<dbReference type="Pfam" id="PF02230">
    <property type="entry name" value="Abhydrolase_2"/>
    <property type="match status" value="1"/>
</dbReference>
<gene>
    <name evidence="3" type="ORF">JIG36_08515</name>
</gene>
<protein>
    <recommendedName>
        <fullName evidence="2">Phospholipase/carboxylesterase/thioesterase domain-containing protein</fullName>
    </recommendedName>
</protein>
<comment type="caution">
    <text evidence="3">The sequence shown here is derived from an EMBL/GenBank/DDBJ whole genome shotgun (WGS) entry which is preliminary data.</text>
</comment>
<evidence type="ECO:0000259" key="2">
    <source>
        <dbReference type="Pfam" id="PF02230"/>
    </source>
</evidence>
<dbReference type="InterPro" id="IPR050955">
    <property type="entry name" value="Plant_Biomass_Hydrol_Est"/>
</dbReference>
<dbReference type="InterPro" id="IPR003140">
    <property type="entry name" value="PLipase/COase/thioEstase"/>
</dbReference>
<dbReference type="SUPFAM" id="SSF53474">
    <property type="entry name" value="alpha/beta-Hydrolases"/>
    <property type="match status" value="1"/>
</dbReference>
<dbReference type="Gene3D" id="3.40.50.1820">
    <property type="entry name" value="alpha/beta hydrolase"/>
    <property type="match status" value="1"/>
</dbReference>
<keyword evidence="1" id="KW-0732">Signal</keyword>
<dbReference type="EMBL" id="JAENHP010000002">
    <property type="protein sequence ID" value="MBM2615606.1"/>
    <property type="molecule type" value="Genomic_DNA"/>
</dbReference>
<evidence type="ECO:0000313" key="3">
    <source>
        <dbReference type="EMBL" id="MBM2615606.1"/>
    </source>
</evidence>
<dbReference type="RefSeq" id="WP_203375480.1">
    <property type="nucleotide sequence ID" value="NZ_JAENHP010000002.1"/>
</dbReference>
<dbReference type="InterPro" id="IPR029058">
    <property type="entry name" value="AB_hydrolase_fold"/>
</dbReference>
<proteinExistence type="predicted"/>
<keyword evidence="4" id="KW-1185">Reference proteome</keyword>
<feature type="domain" description="Phospholipase/carboxylesterase/thioesterase" evidence="2">
    <location>
        <begin position="96"/>
        <end position="173"/>
    </location>
</feature>
<evidence type="ECO:0000256" key="1">
    <source>
        <dbReference type="ARBA" id="ARBA00022729"/>
    </source>
</evidence>
<organism evidence="3 4">
    <name type="scientific">Paractinoplanes ovalisporus</name>
    <dbReference type="NCBI Taxonomy" id="2810368"/>
    <lineage>
        <taxon>Bacteria</taxon>
        <taxon>Bacillati</taxon>
        <taxon>Actinomycetota</taxon>
        <taxon>Actinomycetes</taxon>
        <taxon>Micromonosporales</taxon>
        <taxon>Micromonosporaceae</taxon>
        <taxon>Paractinoplanes</taxon>
    </lineage>
</organism>
<reference evidence="3 4" key="1">
    <citation type="submission" date="2021-01" db="EMBL/GenBank/DDBJ databases">
        <title>Actinoplanes sp. nov. LDG1-06 isolated from lichen.</title>
        <authorList>
            <person name="Saeng-In P."/>
            <person name="Phongsopitanun W."/>
            <person name="Kanchanasin P."/>
            <person name="Yuki M."/>
            <person name="Kudo T."/>
            <person name="Ohkuma M."/>
            <person name="Tanasupawat S."/>
        </authorList>
    </citation>
    <scope>NUCLEOTIDE SEQUENCE [LARGE SCALE GENOMIC DNA]</scope>
    <source>
        <strain evidence="3 4">LDG1-06</strain>
    </source>
</reference>
<dbReference type="PANTHER" id="PTHR43037">
    <property type="entry name" value="UNNAMED PRODUCT-RELATED"/>
    <property type="match status" value="1"/>
</dbReference>
<accession>A0ABS2A8P2</accession>
<name>A0ABS2A8P2_9ACTN</name>
<evidence type="ECO:0000313" key="4">
    <source>
        <dbReference type="Proteomes" id="UP000632138"/>
    </source>
</evidence>
<dbReference type="PANTHER" id="PTHR43037:SF1">
    <property type="entry name" value="BLL1128 PROTEIN"/>
    <property type="match status" value="1"/>
</dbReference>
<sequence length="271" mass="29612">MSEDQNYTVVGQAEGAPGRALLLVFHGSKQTGAKHRAFTGRMYDALAERGDAVVVYLDGYRGNWNDARKESSFPARLADIDHVGFAREVVDRLADSHGIDRRRVYAVGYSNGGQMVMRLIHETPDLIAGAAVLSATMPAPENFLAGGHPVVPMPVLLMHGTKDPIVAYEGGEMTWWARRMFKVGGRSLSAPETAAYFAERNGITTPPRRTDQTIEYRQEGRPPVVLYTLHGAGHTIAGPKRAPFVLGKTNQDLNTAELIADFLGLNQAVKR</sequence>
<dbReference type="Proteomes" id="UP000632138">
    <property type="component" value="Unassembled WGS sequence"/>
</dbReference>